<dbReference type="AlphaFoldDB" id="A0A0U5L3S1"/>
<dbReference type="GO" id="GO:0071468">
    <property type="term" value="P:cellular response to acidic pH"/>
    <property type="evidence" value="ECO:0007669"/>
    <property type="project" value="InterPro"/>
</dbReference>
<dbReference type="PATRIC" id="fig|1619313.3.peg.947"/>
<dbReference type="InterPro" id="IPR024753">
    <property type="entry name" value="AriR"/>
</dbReference>
<reference evidence="2" key="1">
    <citation type="submission" date="2015-11" db="EMBL/GenBank/DDBJ databases">
        <authorList>
            <person name="Blom J."/>
        </authorList>
    </citation>
    <scope>NUCLEOTIDE SEQUENCE [LARGE SCALE GENOMIC DNA]</scope>
</reference>
<dbReference type="RefSeq" id="WP_067428271.1">
    <property type="nucleotide sequence ID" value="NZ_CP073262.1"/>
</dbReference>
<keyword evidence="2" id="KW-1185">Reference proteome</keyword>
<dbReference type="KEGG" id="ege:EM595_0907"/>
<proteinExistence type="predicted"/>
<organism evidence="1 2">
    <name type="scientific">Duffyella gerundensis</name>
    <dbReference type="NCBI Taxonomy" id="1619313"/>
    <lineage>
        <taxon>Bacteria</taxon>
        <taxon>Pseudomonadati</taxon>
        <taxon>Pseudomonadota</taxon>
        <taxon>Gammaproteobacteria</taxon>
        <taxon>Enterobacterales</taxon>
        <taxon>Erwiniaceae</taxon>
        <taxon>Duffyella</taxon>
    </lineage>
</organism>
<name>A0A0U5L3S1_9GAMM</name>
<evidence type="ECO:0008006" key="3">
    <source>
        <dbReference type="Google" id="ProtNLM"/>
    </source>
</evidence>
<evidence type="ECO:0000313" key="2">
    <source>
        <dbReference type="Proteomes" id="UP000059419"/>
    </source>
</evidence>
<dbReference type="Proteomes" id="UP000059419">
    <property type="component" value="Chromosome 1"/>
</dbReference>
<dbReference type="Pfam" id="PF10798">
    <property type="entry name" value="YmgB"/>
    <property type="match status" value="1"/>
</dbReference>
<gene>
    <name evidence="1" type="ORF">EM595_0907</name>
</gene>
<protein>
    <recommendedName>
        <fullName evidence="3">Biofilm development protein YmgB/AriR</fullName>
    </recommendedName>
</protein>
<dbReference type="Gene3D" id="1.20.5.5260">
    <property type="match status" value="1"/>
</dbReference>
<evidence type="ECO:0000313" key="1">
    <source>
        <dbReference type="EMBL" id="CUU23143.1"/>
    </source>
</evidence>
<sequence length="85" mass="9307">MAAHTTSASRAIVDYFNSPAWNAPKEAELLAAIMQELMQTGQPTSSKAVIARIIDRLEQDGDESLLNSYRSLLAQLMESNETHSA</sequence>
<dbReference type="OrthoDB" id="6540697at2"/>
<dbReference type="EMBL" id="LN907827">
    <property type="protein sequence ID" value="CUU23143.1"/>
    <property type="molecule type" value="Genomic_DNA"/>
</dbReference>
<dbReference type="GeneID" id="84614081"/>
<accession>A0A0U5L3S1</accession>